<dbReference type="EMBL" id="CP003642">
    <property type="protein sequence ID" value="AFZ25418.1"/>
    <property type="molecule type" value="Genomic_DNA"/>
</dbReference>
<comment type="catalytic activity">
    <reaction evidence="3">
        <text>[protein]-L-glutamate 5-O-methyl ester + H2O = L-glutamyl-[protein] + methanol + H(+)</text>
        <dbReference type="Rhea" id="RHEA:23236"/>
        <dbReference type="Rhea" id="RHEA-COMP:10208"/>
        <dbReference type="Rhea" id="RHEA-COMP:10311"/>
        <dbReference type="ChEBI" id="CHEBI:15377"/>
        <dbReference type="ChEBI" id="CHEBI:15378"/>
        <dbReference type="ChEBI" id="CHEBI:17790"/>
        <dbReference type="ChEBI" id="CHEBI:29973"/>
        <dbReference type="ChEBI" id="CHEBI:82795"/>
        <dbReference type="EC" id="3.1.1.61"/>
    </reaction>
</comment>
<keyword evidence="1 4" id="KW-0378">Hydrolase</keyword>
<dbReference type="eggNOG" id="COG2201">
    <property type="taxonomic scope" value="Bacteria"/>
</dbReference>
<evidence type="ECO:0000256" key="2">
    <source>
        <dbReference type="ARBA" id="ARBA00039140"/>
    </source>
</evidence>
<feature type="domain" description="CheB-type methylesterase" evidence="6">
    <location>
        <begin position="32"/>
        <end position="213"/>
    </location>
</feature>
<feature type="active site" evidence="4">
    <location>
        <position position="68"/>
    </location>
</feature>
<dbReference type="Pfam" id="PF01339">
    <property type="entry name" value="CheB_methylest"/>
    <property type="match status" value="1"/>
</dbReference>
<dbReference type="KEGG" id="csg:Cylst_3255"/>
<keyword evidence="4" id="KW-0145">Chemotaxis</keyword>
<feature type="active site" evidence="4">
    <location>
        <position position="41"/>
    </location>
</feature>
<reference evidence="7 8" key="1">
    <citation type="submission" date="2012-06" db="EMBL/GenBank/DDBJ databases">
        <title>Finished chromosome of genome of Cylindrospermum stagnale PCC 7417.</title>
        <authorList>
            <consortium name="US DOE Joint Genome Institute"/>
            <person name="Gugger M."/>
            <person name="Coursin T."/>
            <person name="Rippka R."/>
            <person name="Tandeau De Marsac N."/>
            <person name="Huntemann M."/>
            <person name="Wei C.-L."/>
            <person name="Han J."/>
            <person name="Detter J.C."/>
            <person name="Han C."/>
            <person name="Tapia R."/>
            <person name="Chen A."/>
            <person name="Kyrpides N."/>
            <person name="Mavromatis K."/>
            <person name="Markowitz V."/>
            <person name="Szeto E."/>
            <person name="Ivanova N."/>
            <person name="Pagani I."/>
            <person name="Pati A."/>
            <person name="Goodwin L."/>
            <person name="Nordberg H.P."/>
            <person name="Cantor M.N."/>
            <person name="Hua S.X."/>
            <person name="Woyke T."/>
            <person name="Kerfeld C.A."/>
        </authorList>
    </citation>
    <scope>NUCLEOTIDE SEQUENCE [LARGE SCALE GENOMIC DNA]</scope>
    <source>
        <strain evidence="7 8">PCC 7417</strain>
    </source>
</reference>
<feature type="active site" evidence="4">
    <location>
        <position position="160"/>
    </location>
</feature>
<name>K9WYX9_9NOST</name>
<sequence>MTSVDQLSQQPTSKTSAVESDTKQQDNNNDVLFPIVGIIASAGGLEAVTELLKYLHTDTDMAFVLIQHLSPNYKSQLAEILTRATQLPVTQVRDRMVMEKNHVYVIPPNTKMILSQGVLQLSPREKVSGKYMPGDAFLRSLAIDRGTKAIAVVLSGMDGDGSLGLTAIKEAGGMTFSQCEATAKFDSMPNTAVATGNVDFVLTPQKIAEKLASFSRDFKHSD</sequence>
<dbReference type="GO" id="GO:0008984">
    <property type="term" value="F:protein-glutamate methylesterase activity"/>
    <property type="evidence" value="ECO:0007669"/>
    <property type="project" value="UniProtKB-EC"/>
</dbReference>
<dbReference type="GO" id="GO:0000156">
    <property type="term" value="F:phosphorelay response regulator activity"/>
    <property type="evidence" value="ECO:0007669"/>
    <property type="project" value="InterPro"/>
</dbReference>
<evidence type="ECO:0000256" key="3">
    <source>
        <dbReference type="ARBA" id="ARBA00048267"/>
    </source>
</evidence>
<dbReference type="PANTHER" id="PTHR42872:SF6">
    <property type="entry name" value="PROTEIN-GLUTAMATE METHYLESTERASE_PROTEIN-GLUTAMINE GLUTAMINASE"/>
    <property type="match status" value="1"/>
</dbReference>
<dbReference type="OrthoDB" id="9799157at2"/>
<dbReference type="GO" id="GO:0005737">
    <property type="term" value="C:cytoplasm"/>
    <property type="evidence" value="ECO:0007669"/>
    <property type="project" value="InterPro"/>
</dbReference>
<dbReference type="InterPro" id="IPR035909">
    <property type="entry name" value="CheB_C"/>
</dbReference>
<dbReference type="HOGENOM" id="CLU_000445_51_2_3"/>
<evidence type="ECO:0000313" key="8">
    <source>
        <dbReference type="Proteomes" id="UP000010475"/>
    </source>
</evidence>
<dbReference type="CDD" id="cd16434">
    <property type="entry name" value="CheB-CheR_fusion"/>
    <property type="match status" value="1"/>
</dbReference>
<protein>
    <recommendedName>
        <fullName evidence="2">protein-glutamate methylesterase</fullName>
        <ecNumber evidence="2">3.1.1.61</ecNumber>
    </recommendedName>
</protein>
<dbReference type="PANTHER" id="PTHR42872">
    <property type="entry name" value="PROTEIN-GLUTAMATE METHYLESTERASE/PROTEIN-GLUTAMINE GLUTAMINASE"/>
    <property type="match status" value="1"/>
</dbReference>
<evidence type="ECO:0000313" key="7">
    <source>
        <dbReference type="EMBL" id="AFZ25418.1"/>
    </source>
</evidence>
<dbReference type="EC" id="3.1.1.61" evidence="2"/>
<accession>K9WYX9</accession>
<dbReference type="Proteomes" id="UP000010475">
    <property type="component" value="Chromosome"/>
</dbReference>
<keyword evidence="8" id="KW-1185">Reference proteome</keyword>
<evidence type="ECO:0000256" key="5">
    <source>
        <dbReference type="SAM" id="MobiDB-lite"/>
    </source>
</evidence>
<dbReference type="AlphaFoldDB" id="K9WYX9"/>
<evidence type="ECO:0000256" key="4">
    <source>
        <dbReference type="PROSITE-ProRule" id="PRU00050"/>
    </source>
</evidence>
<dbReference type="InterPro" id="IPR000673">
    <property type="entry name" value="Sig_transdc_resp-reg_Me-estase"/>
</dbReference>
<evidence type="ECO:0000256" key="1">
    <source>
        <dbReference type="ARBA" id="ARBA00022801"/>
    </source>
</evidence>
<dbReference type="RefSeq" id="WP_015208670.1">
    <property type="nucleotide sequence ID" value="NC_019757.1"/>
</dbReference>
<dbReference type="PROSITE" id="PS50122">
    <property type="entry name" value="CHEB"/>
    <property type="match status" value="1"/>
</dbReference>
<dbReference type="SUPFAM" id="SSF52738">
    <property type="entry name" value="Methylesterase CheB, C-terminal domain"/>
    <property type="match status" value="1"/>
</dbReference>
<organism evidence="7 8">
    <name type="scientific">Cylindrospermum stagnale PCC 7417</name>
    <dbReference type="NCBI Taxonomy" id="56107"/>
    <lineage>
        <taxon>Bacteria</taxon>
        <taxon>Bacillati</taxon>
        <taxon>Cyanobacteriota</taxon>
        <taxon>Cyanophyceae</taxon>
        <taxon>Nostocales</taxon>
        <taxon>Nostocaceae</taxon>
        <taxon>Cylindrospermum</taxon>
    </lineage>
</organism>
<gene>
    <name evidence="7" type="ORF">Cylst_3255</name>
</gene>
<dbReference type="Gene3D" id="3.40.50.180">
    <property type="entry name" value="Methylesterase CheB, C-terminal domain"/>
    <property type="match status" value="1"/>
</dbReference>
<dbReference type="GO" id="GO:0006935">
    <property type="term" value="P:chemotaxis"/>
    <property type="evidence" value="ECO:0007669"/>
    <property type="project" value="UniProtKB-UniRule"/>
</dbReference>
<evidence type="ECO:0000259" key="6">
    <source>
        <dbReference type="PROSITE" id="PS50122"/>
    </source>
</evidence>
<dbReference type="STRING" id="56107.Cylst_3255"/>
<dbReference type="PATRIC" id="fig|56107.3.peg.3563"/>
<proteinExistence type="predicted"/>
<feature type="region of interest" description="Disordered" evidence="5">
    <location>
        <begin position="1"/>
        <end position="25"/>
    </location>
</feature>